<accession>A0A6G1SPF1</accession>
<dbReference type="EMBL" id="GGYP01007594">
    <property type="protein sequence ID" value="MDE52365.1"/>
    <property type="molecule type" value="Transcribed_RNA"/>
</dbReference>
<name>A0A6G1SPF1_9ACAR</name>
<gene>
    <name evidence="1" type="primary">ATP5SL</name>
    <name evidence="1" type="ORF">g.1417</name>
</gene>
<proteinExistence type="predicted"/>
<dbReference type="Gene3D" id="3.80.10.10">
    <property type="entry name" value="Ribonuclease Inhibitor"/>
    <property type="match status" value="1"/>
</dbReference>
<dbReference type="InterPro" id="IPR032675">
    <property type="entry name" value="LRR_dom_sf"/>
</dbReference>
<reference evidence="1" key="1">
    <citation type="submission" date="2018-10" db="EMBL/GenBank/DDBJ databases">
        <title>Transcriptome assembly of Aceria tosichella (Wheat curl mite) Type 2.</title>
        <authorList>
            <person name="Scully E.D."/>
            <person name="Geib S.M."/>
            <person name="Palmer N.A."/>
            <person name="Gupta A.K."/>
            <person name="Sarath G."/>
            <person name="Tatineni S."/>
        </authorList>
    </citation>
    <scope>NUCLEOTIDE SEQUENCE</scope>
    <source>
        <strain evidence="1">LincolnNE</strain>
    </source>
</reference>
<organism evidence="1">
    <name type="scientific">Aceria tosichella</name>
    <name type="common">wheat curl mite</name>
    <dbReference type="NCBI Taxonomy" id="561515"/>
    <lineage>
        <taxon>Eukaryota</taxon>
        <taxon>Metazoa</taxon>
        <taxon>Ecdysozoa</taxon>
        <taxon>Arthropoda</taxon>
        <taxon>Chelicerata</taxon>
        <taxon>Arachnida</taxon>
        <taxon>Acari</taxon>
        <taxon>Acariformes</taxon>
        <taxon>Trombidiformes</taxon>
        <taxon>Prostigmata</taxon>
        <taxon>Eupodina</taxon>
        <taxon>Eriophyoidea</taxon>
        <taxon>Eriophyidae</taxon>
        <taxon>Eriophyinae</taxon>
        <taxon>Aceriini</taxon>
        <taxon>Aceria</taxon>
    </lineage>
</organism>
<sequence length="244" mass="27745">MASSRATETLSQTVARFMTVNLRTKFMIKRSYDDWTFKQIFADRKRRAYINAQSLNVDLHARLGSDLAVSHFIIGMVGGRVRDHTGTWVSRLRDLPNDYDESFKLSAIEASDSRLITEGMDNFVGLERLETLDLSKNPHLDDFACDQLARQFLSSKTLTAINLSYNPLISVYGIETLMRIPSLKNITALSTAASTFSDIDLFILAAEDERQCQVFVHEDGRQFKTQELEDVRLETVPIPRLKSD</sequence>
<dbReference type="SUPFAM" id="SSF52047">
    <property type="entry name" value="RNI-like"/>
    <property type="match status" value="1"/>
</dbReference>
<dbReference type="AlphaFoldDB" id="A0A6G1SPF1"/>
<evidence type="ECO:0000313" key="1">
    <source>
        <dbReference type="EMBL" id="MDE52365.1"/>
    </source>
</evidence>
<protein>
    <submittedName>
        <fullName evidence="1">ATP synthase subunit s-like protein</fullName>
    </submittedName>
</protein>